<dbReference type="CDD" id="cd06779">
    <property type="entry name" value="cpPDZ_Deg_HtrA-like"/>
    <property type="match status" value="1"/>
</dbReference>
<name>E0S078_BUTPB</name>
<comment type="similarity">
    <text evidence="1">Belongs to the peptidase S1C family.</text>
</comment>
<sequence length="468" mass="50330">MKAAIIIKILCYFKLGGMHMPLNQDDNKKDTLANTAFISEKIKQRPINRKKLLRRTIITISLAVVFGVVACFTFLLLQPVFTDTLYPEKEPEKVSFPAESASDELTPEEMYADDNEIAATEAQYLEATQKDQIDQAIASYTFGSEDYSKMMSSLKGVATEGSRSIVKITAISSDTNWFSPSFESSGTASGLIVADSGSNLLVLAFYEALKDAETIGITFCDNAKAEAQVNLVDTITDLCILSIKKSDLSAETREKILVATLGSSNSNSIAGLPVIAIGSPVGVQGSIAYGIVTSEKTTLDLPDSTYKLITTDIYGSKQGSGVLINLLGQVVGIIDMDKEPVDLSNNICAIGITELKALMEDLSNSKSRAYLGVHGTTVPQEIQTLQNVPSGAYITMAELGSPAMKAGIQSGDIITAIGDMDITSYEQLTNKLAQLSPDDVISITVMRQAVSDYIEMNLEATLTESTHD</sequence>
<evidence type="ECO:0000313" key="6">
    <source>
        <dbReference type="EMBL" id="ADL35565.1"/>
    </source>
</evidence>
<organism evidence="6 7">
    <name type="scientific">Butyrivibrio proteoclasticus (strain ATCC 51982 / DSM 14932 / B316)</name>
    <name type="common">Clostridium proteoclasticum</name>
    <dbReference type="NCBI Taxonomy" id="515622"/>
    <lineage>
        <taxon>Bacteria</taxon>
        <taxon>Bacillati</taxon>
        <taxon>Bacillota</taxon>
        <taxon>Clostridia</taxon>
        <taxon>Lachnospirales</taxon>
        <taxon>Lachnospiraceae</taxon>
        <taxon>Butyrivibrio</taxon>
    </lineage>
</organism>
<evidence type="ECO:0000256" key="1">
    <source>
        <dbReference type="ARBA" id="ARBA00010541"/>
    </source>
</evidence>
<dbReference type="AlphaFoldDB" id="E0S078"/>
<proteinExistence type="inferred from homology"/>
<dbReference type="EMBL" id="CP001810">
    <property type="protein sequence ID" value="ADL35565.1"/>
    <property type="molecule type" value="Genomic_DNA"/>
</dbReference>
<dbReference type="STRING" id="515622.bpr_I2835"/>
<gene>
    <name evidence="6" type="ordered locus">bpr_I2835</name>
</gene>
<dbReference type="GO" id="GO:0006508">
    <property type="term" value="P:proteolysis"/>
    <property type="evidence" value="ECO:0007669"/>
    <property type="project" value="UniProtKB-KW"/>
</dbReference>
<dbReference type="PRINTS" id="PR00834">
    <property type="entry name" value="PROTEASES2C"/>
</dbReference>
<dbReference type="Pfam" id="PF13365">
    <property type="entry name" value="Trypsin_2"/>
    <property type="match status" value="1"/>
</dbReference>
<dbReference type="Pfam" id="PF13180">
    <property type="entry name" value="PDZ_2"/>
    <property type="match status" value="1"/>
</dbReference>
<dbReference type="InterPro" id="IPR001478">
    <property type="entry name" value="PDZ"/>
</dbReference>
<dbReference type="InterPro" id="IPR001940">
    <property type="entry name" value="Peptidase_S1C"/>
</dbReference>
<dbReference type="SMART" id="SM00228">
    <property type="entry name" value="PDZ"/>
    <property type="match status" value="1"/>
</dbReference>
<dbReference type="Gene3D" id="2.30.42.10">
    <property type="match status" value="1"/>
</dbReference>
<dbReference type="InterPro" id="IPR009003">
    <property type="entry name" value="Peptidase_S1_PA"/>
</dbReference>
<dbReference type="Proteomes" id="UP000001299">
    <property type="component" value="Chromosome 1"/>
</dbReference>
<protein>
    <submittedName>
        <fullName evidence="6">Serine protease HtrA family</fullName>
        <ecNumber evidence="6">3.4.21.-</ecNumber>
    </submittedName>
</protein>
<evidence type="ECO:0000256" key="4">
    <source>
        <dbReference type="SAM" id="Phobius"/>
    </source>
</evidence>
<accession>E0S078</accession>
<dbReference type="InterPro" id="IPR036034">
    <property type="entry name" value="PDZ_sf"/>
</dbReference>
<dbReference type="eggNOG" id="COG0265">
    <property type="taxonomic scope" value="Bacteria"/>
</dbReference>
<dbReference type="PANTHER" id="PTHR22939">
    <property type="entry name" value="SERINE PROTEASE FAMILY S1C HTRA-RELATED"/>
    <property type="match status" value="1"/>
</dbReference>
<keyword evidence="4" id="KW-1133">Transmembrane helix</keyword>
<evidence type="ECO:0000256" key="3">
    <source>
        <dbReference type="ARBA" id="ARBA00022801"/>
    </source>
</evidence>
<keyword evidence="4" id="KW-0472">Membrane</keyword>
<dbReference type="KEGG" id="bpb:bpr_I2835"/>
<dbReference type="InterPro" id="IPR043504">
    <property type="entry name" value="Peptidase_S1_PA_chymotrypsin"/>
</dbReference>
<keyword evidence="7" id="KW-1185">Reference proteome</keyword>
<dbReference type="SUPFAM" id="SSF50494">
    <property type="entry name" value="Trypsin-like serine proteases"/>
    <property type="match status" value="1"/>
</dbReference>
<dbReference type="SUPFAM" id="SSF50156">
    <property type="entry name" value="PDZ domain-like"/>
    <property type="match status" value="1"/>
</dbReference>
<evidence type="ECO:0000259" key="5">
    <source>
        <dbReference type="SMART" id="SM00228"/>
    </source>
</evidence>
<feature type="transmembrane region" description="Helical" evidence="4">
    <location>
        <begin position="52"/>
        <end position="77"/>
    </location>
</feature>
<evidence type="ECO:0000313" key="7">
    <source>
        <dbReference type="Proteomes" id="UP000001299"/>
    </source>
</evidence>
<dbReference type="GO" id="GO:0004252">
    <property type="term" value="F:serine-type endopeptidase activity"/>
    <property type="evidence" value="ECO:0007669"/>
    <property type="project" value="InterPro"/>
</dbReference>
<keyword evidence="4" id="KW-0812">Transmembrane</keyword>
<evidence type="ECO:0000256" key="2">
    <source>
        <dbReference type="ARBA" id="ARBA00022670"/>
    </source>
</evidence>
<feature type="domain" description="PDZ" evidence="5">
    <location>
        <begin position="369"/>
        <end position="449"/>
    </location>
</feature>
<dbReference type="HOGENOM" id="CLU_020120_5_0_9"/>
<dbReference type="Gene3D" id="2.40.10.10">
    <property type="entry name" value="Trypsin-like serine proteases"/>
    <property type="match status" value="2"/>
</dbReference>
<keyword evidence="3 6" id="KW-0378">Hydrolase</keyword>
<reference evidence="6 7" key="1">
    <citation type="journal article" date="2010" name="PLoS ONE">
        <title>The glycobiome of the rumen bacterium Butyrivibrio proteoclasticus B316(T) highlights adaptation to a polysaccharide-rich environment.</title>
        <authorList>
            <person name="Kelly W.J."/>
            <person name="Leahy S.C."/>
            <person name="Altermann E."/>
            <person name="Yeoman C.J."/>
            <person name="Dunne J.C."/>
            <person name="Kong Z."/>
            <person name="Pacheco D.M."/>
            <person name="Li D."/>
            <person name="Noel S.J."/>
            <person name="Moon C.D."/>
            <person name="Cookson A.L."/>
            <person name="Attwood G.T."/>
        </authorList>
    </citation>
    <scope>NUCLEOTIDE SEQUENCE [LARGE SCALE GENOMIC DNA]</scope>
    <source>
        <strain evidence="7">ATCC 51982 / DSM 14932 / B316</strain>
    </source>
</reference>
<dbReference type="PANTHER" id="PTHR22939:SF129">
    <property type="entry name" value="SERINE PROTEASE HTRA2, MITOCHONDRIAL"/>
    <property type="match status" value="1"/>
</dbReference>
<dbReference type="EC" id="3.4.21.-" evidence="6"/>
<keyword evidence="2 6" id="KW-0645">Protease</keyword>